<evidence type="ECO:0000256" key="1">
    <source>
        <dbReference type="SAM" id="MobiDB-lite"/>
    </source>
</evidence>
<name>A0A382UIU8_9ZZZZ</name>
<feature type="non-terminal residue" evidence="2">
    <location>
        <position position="1"/>
    </location>
</feature>
<evidence type="ECO:0000313" key="2">
    <source>
        <dbReference type="EMBL" id="SVD33621.1"/>
    </source>
</evidence>
<proteinExistence type="predicted"/>
<accession>A0A382UIU8</accession>
<protein>
    <submittedName>
        <fullName evidence="2">Uncharacterized protein</fullName>
    </submittedName>
</protein>
<dbReference type="EMBL" id="UINC01144235">
    <property type="protein sequence ID" value="SVD33621.1"/>
    <property type="molecule type" value="Genomic_DNA"/>
</dbReference>
<gene>
    <name evidence="2" type="ORF">METZ01_LOCUS386475</name>
</gene>
<feature type="region of interest" description="Disordered" evidence="1">
    <location>
        <begin position="1"/>
        <end position="31"/>
    </location>
</feature>
<feature type="compositionally biased region" description="Polar residues" evidence="1">
    <location>
        <begin position="16"/>
        <end position="31"/>
    </location>
</feature>
<organism evidence="2">
    <name type="scientific">marine metagenome</name>
    <dbReference type="NCBI Taxonomy" id="408172"/>
    <lineage>
        <taxon>unclassified sequences</taxon>
        <taxon>metagenomes</taxon>
        <taxon>ecological metagenomes</taxon>
    </lineage>
</organism>
<sequence length="31" mass="3378">LEEASRLNKSKKTVSERNGNLISSKGTLMSV</sequence>
<dbReference type="AlphaFoldDB" id="A0A382UIU8"/>
<reference evidence="2" key="1">
    <citation type="submission" date="2018-05" db="EMBL/GenBank/DDBJ databases">
        <authorList>
            <person name="Lanie J.A."/>
            <person name="Ng W.-L."/>
            <person name="Kazmierczak K.M."/>
            <person name="Andrzejewski T.M."/>
            <person name="Davidsen T.M."/>
            <person name="Wayne K.J."/>
            <person name="Tettelin H."/>
            <person name="Glass J.I."/>
            <person name="Rusch D."/>
            <person name="Podicherti R."/>
            <person name="Tsui H.-C.T."/>
            <person name="Winkler M.E."/>
        </authorList>
    </citation>
    <scope>NUCLEOTIDE SEQUENCE</scope>
</reference>